<dbReference type="SUPFAM" id="SSF50978">
    <property type="entry name" value="WD40 repeat-like"/>
    <property type="match status" value="1"/>
</dbReference>
<evidence type="ECO:0000313" key="9">
    <source>
        <dbReference type="Proteomes" id="UP000220158"/>
    </source>
</evidence>
<reference evidence="8 9" key="1">
    <citation type="submission" date="2015-04" db="EMBL/GenBank/DDBJ databases">
        <authorList>
            <consortium name="Pathogen Informatics"/>
        </authorList>
    </citation>
    <scope>NUCLEOTIDE SEQUENCE [LARGE SCALE GENOMIC DNA]</scope>
    <source>
        <strain evidence="8 9">SGS1</strain>
    </source>
</reference>
<dbReference type="PROSITE" id="PS00678">
    <property type="entry name" value="WD_REPEATS_1"/>
    <property type="match status" value="2"/>
</dbReference>
<dbReference type="Pfam" id="PF00400">
    <property type="entry name" value="WD40"/>
    <property type="match status" value="2"/>
</dbReference>
<dbReference type="OMA" id="RHWKPNA"/>
<name>A0A1J1H1X1_PLARL</name>
<dbReference type="GO" id="GO:0042254">
    <property type="term" value="P:ribosome biogenesis"/>
    <property type="evidence" value="ECO:0007669"/>
    <property type="project" value="TreeGrafter"/>
</dbReference>
<dbReference type="PROSITE" id="PS50082">
    <property type="entry name" value="WD_REPEATS_2"/>
    <property type="match status" value="2"/>
</dbReference>
<dbReference type="InterPro" id="IPR015943">
    <property type="entry name" value="WD40/YVTN_repeat-like_dom_sf"/>
</dbReference>
<dbReference type="GO" id="GO:0005730">
    <property type="term" value="C:nucleolus"/>
    <property type="evidence" value="ECO:0007669"/>
    <property type="project" value="TreeGrafter"/>
</dbReference>
<evidence type="ECO:0000256" key="1">
    <source>
        <dbReference type="ARBA" id="ARBA00004123"/>
    </source>
</evidence>
<evidence type="ECO:0000313" key="8">
    <source>
        <dbReference type="EMBL" id="CRG98922.1"/>
    </source>
</evidence>
<gene>
    <name evidence="8" type="ORF">PRELSG_0508000</name>
</gene>
<dbReference type="InterPro" id="IPR019775">
    <property type="entry name" value="WD40_repeat_CS"/>
</dbReference>
<evidence type="ECO:0000256" key="5">
    <source>
        <dbReference type="PROSITE-ProRule" id="PRU00221"/>
    </source>
</evidence>
<dbReference type="InterPro" id="IPR001680">
    <property type="entry name" value="WD40_rpt"/>
</dbReference>
<dbReference type="AlphaFoldDB" id="A0A1J1H1X1"/>
<organism evidence="8 9">
    <name type="scientific">Plasmodium relictum</name>
    <dbReference type="NCBI Taxonomy" id="85471"/>
    <lineage>
        <taxon>Eukaryota</taxon>
        <taxon>Sar</taxon>
        <taxon>Alveolata</taxon>
        <taxon>Apicomplexa</taxon>
        <taxon>Aconoidasida</taxon>
        <taxon>Haemosporida</taxon>
        <taxon>Plasmodiidae</taxon>
        <taxon>Plasmodium</taxon>
        <taxon>Plasmodium (Haemamoeba)</taxon>
    </lineage>
</organism>
<dbReference type="VEuPathDB" id="PlasmoDB:PRELSG_0508000"/>
<dbReference type="GeneID" id="39735023"/>
<dbReference type="Gene3D" id="2.130.10.10">
    <property type="entry name" value="YVTN repeat-like/Quinoprotein amine dehydrogenase"/>
    <property type="match status" value="1"/>
</dbReference>
<evidence type="ECO:0000256" key="6">
    <source>
        <dbReference type="SAM" id="MobiDB-lite"/>
    </source>
</evidence>
<feature type="repeat" description="WD" evidence="5">
    <location>
        <begin position="301"/>
        <end position="343"/>
    </location>
</feature>
<protein>
    <submittedName>
        <fullName evidence="8">Nucleolar preribosomal assembly protein, putative</fullName>
    </submittedName>
</protein>
<dbReference type="InterPro" id="IPR051972">
    <property type="entry name" value="Glutamate-rich_WD_repeat"/>
</dbReference>
<keyword evidence="3" id="KW-0677">Repeat</keyword>
<proteinExistence type="predicted"/>
<feature type="region of interest" description="Disordered" evidence="6">
    <location>
        <begin position="93"/>
        <end position="123"/>
    </location>
</feature>
<comment type="subcellular location">
    <subcellularLocation>
        <location evidence="1">Nucleus</location>
    </subcellularLocation>
</comment>
<evidence type="ECO:0000256" key="3">
    <source>
        <dbReference type="ARBA" id="ARBA00022737"/>
    </source>
</evidence>
<dbReference type="PANTHER" id="PTHR45903">
    <property type="entry name" value="GLUTAMATE-RICH WD REPEAT-CONTAINING PROTEIN 1"/>
    <property type="match status" value="1"/>
</dbReference>
<sequence>MNEGIEMDETAYDMFFSPITPWPCLSFDFILPNSSYDSSKKLKKETNNEIDNSILNYPIDICCVGGSQANKSELNNIYVIKWSNLNKLKNCDTENSNDDSESDEENDEILNEQNDMEKKKKVKNDSLDEKSSVICKSLKHEYGCINKIKVCKKINSLVAAWCEDSNVYIYEISDEIKNLDDRAYNEEVQKKPLHVFQKHSNEGFSLDWNNVHAAKLLTGDNDGNLYLWLPDNSDKWNYEYWDFKKYADSKINKKFSIEDIQWCKKGNGLGDVFSICSSDRSIRILDVRNLNNSNNTNINIENAHANDVNVISWNENSEFLLASGGDDNLIKIWDIRNTKNSVAELNFHKQPITSVCWDSKDTYVLLASSLDDSISIWDLSVESEALEYSLSKYPDQLLFEHLNQNFITEAKFHPNFPGVVVSTSNDNFNIFKPCNI</sequence>
<feature type="compositionally biased region" description="Acidic residues" evidence="6">
    <location>
        <begin position="95"/>
        <end position="110"/>
    </location>
</feature>
<feature type="domain" description="Histone-binding protein RBBP4-like N-terminal" evidence="7">
    <location>
        <begin position="6"/>
        <end position="86"/>
    </location>
</feature>
<dbReference type="PANTHER" id="PTHR45903:SF1">
    <property type="entry name" value="GLUTAMATE-RICH WD REPEAT-CONTAINING PROTEIN 1"/>
    <property type="match status" value="1"/>
</dbReference>
<dbReference type="InterPro" id="IPR022052">
    <property type="entry name" value="Histone-bd_RBBP4-like_N"/>
</dbReference>
<evidence type="ECO:0000256" key="4">
    <source>
        <dbReference type="ARBA" id="ARBA00023242"/>
    </source>
</evidence>
<dbReference type="PROSITE" id="PS50294">
    <property type="entry name" value="WD_REPEATS_REGION"/>
    <property type="match status" value="2"/>
</dbReference>
<accession>A0A1J1H1X1</accession>
<keyword evidence="2 5" id="KW-0853">WD repeat</keyword>
<evidence type="ECO:0000256" key="2">
    <source>
        <dbReference type="ARBA" id="ARBA00022574"/>
    </source>
</evidence>
<keyword evidence="4" id="KW-0539">Nucleus</keyword>
<feature type="repeat" description="WD" evidence="5">
    <location>
        <begin position="345"/>
        <end position="387"/>
    </location>
</feature>
<dbReference type="RefSeq" id="XP_028531931.1">
    <property type="nucleotide sequence ID" value="XM_028675331.1"/>
</dbReference>
<keyword evidence="9" id="KW-1185">Reference proteome</keyword>
<dbReference type="Pfam" id="PF12265">
    <property type="entry name" value="CAF1C_H4-bd"/>
    <property type="match status" value="1"/>
</dbReference>
<dbReference type="SMART" id="SM00320">
    <property type="entry name" value="WD40"/>
    <property type="match status" value="6"/>
</dbReference>
<dbReference type="OrthoDB" id="2161379at2759"/>
<evidence type="ECO:0000259" key="7">
    <source>
        <dbReference type="Pfam" id="PF12265"/>
    </source>
</evidence>
<dbReference type="EMBL" id="LN835300">
    <property type="protein sequence ID" value="CRG98922.1"/>
    <property type="molecule type" value="Genomic_DNA"/>
</dbReference>
<dbReference type="Proteomes" id="UP000220158">
    <property type="component" value="Chromosome 5"/>
</dbReference>
<dbReference type="KEGG" id="prel:PRELSG_0508000"/>
<dbReference type="InterPro" id="IPR036322">
    <property type="entry name" value="WD40_repeat_dom_sf"/>
</dbReference>